<evidence type="ECO:0000259" key="6">
    <source>
        <dbReference type="Pfam" id="PF07701"/>
    </source>
</evidence>
<dbReference type="AlphaFoldDB" id="A0A821X7D0"/>
<evidence type="ECO:0000313" key="9">
    <source>
        <dbReference type="Proteomes" id="UP000663873"/>
    </source>
</evidence>
<organism evidence="7 9">
    <name type="scientific">Rotaria socialis</name>
    <dbReference type="NCBI Taxonomy" id="392032"/>
    <lineage>
        <taxon>Eukaryota</taxon>
        <taxon>Metazoa</taxon>
        <taxon>Spiralia</taxon>
        <taxon>Gnathifera</taxon>
        <taxon>Rotifera</taxon>
        <taxon>Eurotatoria</taxon>
        <taxon>Bdelloidea</taxon>
        <taxon>Philodinida</taxon>
        <taxon>Philodinidae</taxon>
        <taxon>Rotaria</taxon>
    </lineage>
</organism>
<evidence type="ECO:0000256" key="3">
    <source>
        <dbReference type="ARBA" id="ARBA00023239"/>
    </source>
</evidence>
<evidence type="ECO:0000313" key="8">
    <source>
        <dbReference type="EMBL" id="CAF4984928.1"/>
    </source>
</evidence>
<dbReference type="EMBL" id="CAJOBP010088123">
    <property type="protein sequence ID" value="CAF4937962.1"/>
    <property type="molecule type" value="Genomic_DNA"/>
</dbReference>
<keyword evidence="9" id="KW-1185">Reference proteome</keyword>
<feature type="coiled-coil region" evidence="5">
    <location>
        <begin position="5"/>
        <end position="36"/>
    </location>
</feature>
<feature type="domain" description="Haem NO binding associated" evidence="6">
    <location>
        <begin position="7"/>
        <end position="47"/>
    </location>
</feature>
<keyword evidence="2" id="KW-0547">Nucleotide-binding</keyword>
<dbReference type="InterPro" id="IPR050401">
    <property type="entry name" value="Cyclic_nucleotide_synthase"/>
</dbReference>
<dbReference type="EMBL" id="CAJOBP010104370">
    <property type="protein sequence ID" value="CAF4984928.1"/>
    <property type="molecule type" value="Genomic_DNA"/>
</dbReference>
<dbReference type="PANTHER" id="PTHR11920">
    <property type="entry name" value="GUANYLYL CYCLASE"/>
    <property type="match status" value="1"/>
</dbReference>
<evidence type="ECO:0000313" key="7">
    <source>
        <dbReference type="EMBL" id="CAF4937962.1"/>
    </source>
</evidence>
<keyword evidence="3" id="KW-0456">Lyase</keyword>
<dbReference type="EC" id="4.6.1.2" evidence="1"/>
<evidence type="ECO:0000256" key="1">
    <source>
        <dbReference type="ARBA" id="ARBA00012202"/>
    </source>
</evidence>
<comment type="caution">
    <text evidence="7">The sequence shown here is derived from an EMBL/GenBank/DDBJ whole genome shotgun (WGS) entry which is preliminary data.</text>
</comment>
<dbReference type="GO" id="GO:0004383">
    <property type="term" value="F:guanylate cyclase activity"/>
    <property type="evidence" value="ECO:0007669"/>
    <property type="project" value="UniProtKB-EC"/>
</dbReference>
<keyword evidence="5" id="KW-0175">Coiled coil</keyword>
<evidence type="ECO:0000256" key="5">
    <source>
        <dbReference type="SAM" id="Coils"/>
    </source>
</evidence>
<name>A0A821X7D0_9BILA</name>
<evidence type="ECO:0000256" key="2">
    <source>
        <dbReference type="ARBA" id="ARBA00022741"/>
    </source>
</evidence>
<reference evidence="7" key="1">
    <citation type="submission" date="2021-02" db="EMBL/GenBank/DDBJ databases">
        <authorList>
            <person name="Nowell W R."/>
        </authorList>
    </citation>
    <scope>NUCLEOTIDE SEQUENCE</scope>
</reference>
<dbReference type="GO" id="GO:0007168">
    <property type="term" value="P:receptor guanylyl cyclase signaling pathway"/>
    <property type="evidence" value="ECO:0007669"/>
    <property type="project" value="TreeGrafter"/>
</dbReference>
<proteinExistence type="predicted"/>
<gene>
    <name evidence="7" type="ORF">UJA718_LOCUS47188</name>
    <name evidence="8" type="ORF">UJA718_LOCUS49512</name>
</gene>
<dbReference type="Pfam" id="PF07701">
    <property type="entry name" value="HNOBA"/>
    <property type="match status" value="1"/>
</dbReference>
<feature type="non-terminal residue" evidence="7">
    <location>
        <position position="1"/>
    </location>
</feature>
<dbReference type="GO" id="GO:0004016">
    <property type="term" value="F:adenylate cyclase activity"/>
    <property type="evidence" value="ECO:0007669"/>
    <property type="project" value="TreeGrafter"/>
</dbReference>
<dbReference type="GO" id="GO:0000166">
    <property type="term" value="F:nucleotide binding"/>
    <property type="evidence" value="ECO:0007669"/>
    <property type="project" value="UniProtKB-KW"/>
</dbReference>
<dbReference type="GO" id="GO:0005886">
    <property type="term" value="C:plasma membrane"/>
    <property type="evidence" value="ECO:0007669"/>
    <property type="project" value="TreeGrafter"/>
</dbReference>
<dbReference type="InterPro" id="IPR011645">
    <property type="entry name" value="HNOB_dom_associated"/>
</dbReference>
<keyword evidence="4" id="KW-0141">cGMP biosynthesis</keyword>
<accession>A0A821X7D0</accession>
<evidence type="ECO:0000256" key="4">
    <source>
        <dbReference type="ARBA" id="ARBA00023293"/>
    </source>
</evidence>
<protein>
    <recommendedName>
        <fullName evidence="1">guanylate cyclase</fullName>
        <ecNumber evidence="1">4.6.1.2</ecNumber>
    </recommendedName>
</protein>
<dbReference type="GO" id="GO:0001653">
    <property type="term" value="F:peptide receptor activity"/>
    <property type="evidence" value="ECO:0007669"/>
    <property type="project" value="TreeGrafter"/>
</dbReference>
<dbReference type="Proteomes" id="UP000663873">
    <property type="component" value="Unassembled WGS sequence"/>
</dbReference>
<dbReference type="PANTHER" id="PTHR11920:SF462">
    <property type="entry name" value="GUANYLATE CYCLASE"/>
    <property type="match status" value="1"/>
</dbReference>
<sequence>KVNIVDTMFKMLEQYSNNLEDLIRERTTQLEEEKKKTDKLLSQMLPP</sequence>
<dbReference type="Gene3D" id="6.10.250.780">
    <property type="match status" value="1"/>
</dbReference>